<protein>
    <recommendedName>
        <fullName evidence="3">F5/8 type C domain-containing protein</fullName>
    </recommendedName>
</protein>
<dbReference type="Proteomes" id="UP001381693">
    <property type="component" value="Unassembled WGS sequence"/>
</dbReference>
<accession>A0AAN8X732</accession>
<dbReference type="Gene3D" id="2.60.120.260">
    <property type="entry name" value="Galactose-binding domain-like"/>
    <property type="match status" value="1"/>
</dbReference>
<name>A0AAN8X732_HALRR</name>
<feature type="non-terminal residue" evidence="1">
    <location>
        <position position="1"/>
    </location>
</feature>
<gene>
    <name evidence="1" type="ORF">SK128_015339</name>
</gene>
<keyword evidence="2" id="KW-1185">Reference proteome</keyword>
<dbReference type="InterPro" id="IPR008979">
    <property type="entry name" value="Galactose-bd-like_sf"/>
</dbReference>
<reference evidence="1 2" key="1">
    <citation type="submission" date="2023-11" db="EMBL/GenBank/DDBJ databases">
        <title>Halocaridina rubra genome assembly.</title>
        <authorList>
            <person name="Smith C."/>
        </authorList>
    </citation>
    <scope>NUCLEOTIDE SEQUENCE [LARGE SCALE GENOMIC DNA]</scope>
    <source>
        <strain evidence="1">EP-1</strain>
        <tissue evidence="1">Whole</tissue>
    </source>
</reference>
<dbReference type="EMBL" id="JAXCGZ010011779">
    <property type="protein sequence ID" value="KAK7074144.1"/>
    <property type="molecule type" value="Genomic_DNA"/>
</dbReference>
<dbReference type="AlphaFoldDB" id="A0AAN8X732"/>
<evidence type="ECO:0000313" key="1">
    <source>
        <dbReference type="EMBL" id="KAK7074144.1"/>
    </source>
</evidence>
<sequence length="110" mass="12574">HVSSNAVDGDDTTQYHSTRTTAYWYIDLENIYLPLRIEILPISGRFNEVQVSGGIDYLGNDDFSNFKLITTVSASSRFDITLPGTECYRYLLFNRTDGYFLNIKEVAIFV</sequence>
<organism evidence="1 2">
    <name type="scientific">Halocaridina rubra</name>
    <name type="common">Hawaiian red shrimp</name>
    <dbReference type="NCBI Taxonomy" id="373956"/>
    <lineage>
        <taxon>Eukaryota</taxon>
        <taxon>Metazoa</taxon>
        <taxon>Ecdysozoa</taxon>
        <taxon>Arthropoda</taxon>
        <taxon>Crustacea</taxon>
        <taxon>Multicrustacea</taxon>
        <taxon>Malacostraca</taxon>
        <taxon>Eumalacostraca</taxon>
        <taxon>Eucarida</taxon>
        <taxon>Decapoda</taxon>
        <taxon>Pleocyemata</taxon>
        <taxon>Caridea</taxon>
        <taxon>Atyoidea</taxon>
        <taxon>Atyidae</taxon>
        <taxon>Halocaridina</taxon>
    </lineage>
</organism>
<proteinExistence type="predicted"/>
<dbReference type="SUPFAM" id="SSF49785">
    <property type="entry name" value="Galactose-binding domain-like"/>
    <property type="match status" value="1"/>
</dbReference>
<evidence type="ECO:0008006" key="3">
    <source>
        <dbReference type="Google" id="ProtNLM"/>
    </source>
</evidence>
<evidence type="ECO:0000313" key="2">
    <source>
        <dbReference type="Proteomes" id="UP001381693"/>
    </source>
</evidence>
<comment type="caution">
    <text evidence="1">The sequence shown here is derived from an EMBL/GenBank/DDBJ whole genome shotgun (WGS) entry which is preliminary data.</text>
</comment>